<reference evidence="2 3" key="1">
    <citation type="submission" date="2020-01" db="EMBL/GenBank/DDBJ databases">
        <authorList>
            <person name="Gulvik C.A."/>
            <person name="Batra D.G."/>
        </authorList>
    </citation>
    <scope>NUCLEOTIDE SEQUENCE [LARGE SCALE GENOMIC DNA]</scope>
    <source>
        <strain evidence="2 3">W9323</strain>
    </source>
</reference>
<evidence type="ECO:0000313" key="2">
    <source>
        <dbReference type="EMBL" id="QKG83409.1"/>
    </source>
</evidence>
<accession>A0A7D3XL20</accession>
<dbReference type="AlphaFoldDB" id="A0A7D3XL20"/>
<dbReference type="InterPro" id="IPR027393">
    <property type="entry name" value="Virus_scaffolding_prot_C"/>
</dbReference>
<feature type="domain" description="IDEAL" evidence="1">
    <location>
        <begin position="63"/>
        <end position="99"/>
    </location>
</feature>
<keyword evidence="3" id="KW-1185">Reference proteome</keyword>
<organism evidence="2 3">
    <name type="scientific">Kroppenstedtia pulmonis</name>
    <dbReference type="NCBI Taxonomy" id="1380685"/>
    <lineage>
        <taxon>Bacteria</taxon>
        <taxon>Bacillati</taxon>
        <taxon>Bacillota</taxon>
        <taxon>Bacilli</taxon>
        <taxon>Bacillales</taxon>
        <taxon>Thermoactinomycetaceae</taxon>
        <taxon>Kroppenstedtia</taxon>
    </lineage>
</organism>
<dbReference type="SMART" id="SM00914">
    <property type="entry name" value="IDEAL"/>
    <property type="match status" value="1"/>
</dbReference>
<dbReference type="Proteomes" id="UP000503088">
    <property type="component" value="Chromosome"/>
</dbReference>
<dbReference type="KEGG" id="kpul:GXN76_02250"/>
<protein>
    <submittedName>
        <fullName evidence="2">IDEAL domain-containing protein</fullName>
    </submittedName>
</protein>
<proteinExistence type="predicted"/>
<dbReference type="EMBL" id="CP048104">
    <property type="protein sequence ID" value="QKG83409.1"/>
    <property type="molecule type" value="Genomic_DNA"/>
</dbReference>
<dbReference type="RefSeq" id="WP_173220113.1">
    <property type="nucleotide sequence ID" value="NZ_CP048104.1"/>
</dbReference>
<evidence type="ECO:0000313" key="3">
    <source>
        <dbReference type="Proteomes" id="UP000503088"/>
    </source>
</evidence>
<dbReference type="InterPro" id="IPR014957">
    <property type="entry name" value="IDEAL_dom"/>
</dbReference>
<name>A0A7D3XL20_9BACL</name>
<evidence type="ECO:0000259" key="1">
    <source>
        <dbReference type="SMART" id="SM00914"/>
    </source>
</evidence>
<dbReference type="Pfam" id="PF08858">
    <property type="entry name" value="IDEAL"/>
    <property type="match status" value="1"/>
</dbReference>
<gene>
    <name evidence="2" type="ORF">GXN76_02250</name>
</gene>
<dbReference type="Gene3D" id="4.10.810.10">
    <property type="entry name" value="Virus Scaffolding Protein, Chain A"/>
    <property type="match status" value="1"/>
</dbReference>
<sequence>MDTLVNQLKSGDWVKGKTLSDELFQGYIESVDYEGGTAKVRVVQSDNQRAIGKLSFSFLETLKLDDVHEPREVGHLLNLIDLALTTKDKSWFMELTELLKEQHQDYYLS</sequence>